<sequence length="299" mass="33976">MKVEGKKQQILEGAIKSFSEKGYRGTSIQDIADALGISKGSLYFYFKSKEDLLLSIFKYYIESMGKKSQELSQSTELSSRDKLRKQITMSYELYDQHKSFINIIMQERFDLNEELHGLILTLRANSLLATRIAIREQYGPDAEPYANDASILFNAFIEGYMGFVIMEGKRFDIERLASFILERMDQMIAGMIGSQADIMMETEVFEQWSCMAAKTADSGGKPDIHAELEVIRTIIDKSELSAEMASEMYASLQLLGEEIDKEKPQLVLIKGMLSLLKNSKIVELKKPVFKLEAIIGEMF</sequence>
<evidence type="ECO:0000259" key="5">
    <source>
        <dbReference type="PROSITE" id="PS50977"/>
    </source>
</evidence>
<dbReference type="GO" id="GO:0003677">
    <property type="term" value="F:DNA binding"/>
    <property type="evidence" value="ECO:0007669"/>
    <property type="project" value="UniProtKB-UniRule"/>
</dbReference>
<dbReference type="FunFam" id="1.10.10.60:FF:000141">
    <property type="entry name" value="TetR family transcriptional regulator"/>
    <property type="match status" value="1"/>
</dbReference>
<reference evidence="6" key="1">
    <citation type="journal article" date="2014" name="Int. J. Syst. Evol. Microbiol.">
        <title>Complete genome sequence of Corynebacterium casei LMG S-19264T (=DSM 44701T), isolated from a smear-ripened cheese.</title>
        <authorList>
            <consortium name="US DOE Joint Genome Institute (JGI-PGF)"/>
            <person name="Walter F."/>
            <person name="Albersmeier A."/>
            <person name="Kalinowski J."/>
            <person name="Ruckert C."/>
        </authorList>
    </citation>
    <scope>NUCLEOTIDE SEQUENCE</scope>
    <source>
        <strain evidence="6">CGMCC 1.15178</strain>
    </source>
</reference>
<feature type="domain" description="HTH tetR-type" evidence="5">
    <location>
        <begin position="4"/>
        <end position="64"/>
    </location>
</feature>
<dbReference type="GO" id="GO:0045892">
    <property type="term" value="P:negative regulation of DNA-templated transcription"/>
    <property type="evidence" value="ECO:0007669"/>
    <property type="project" value="UniProtKB-ARBA"/>
</dbReference>
<keyword evidence="7" id="KW-1185">Reference proteome</keyword>
<keyword evidence="3" id="KW-0804">Transcription</keyword>
<evidence type="ECO:0000256" key="4">
    <source>
        <dbReference type="PROSITE-ProRule" id="PRU00335"/>
    </source>
</evidence>
<dbReference type="PROSITE" id="PS50977">
    <property type="entry name" value="HTH_TETR_2"/>
    <property type="match status" value="1"/>
</dbReference>
<organism evidence="6 7">
    <name type="scientific">Paenibacillus nasutitermitis</name>
    <dbReference type="NCBI Taxonomy" id="1652958"/>
    <lineage>
        <taxon>Bacteria</taxon>
        <taxon>Bacillati</taxon>
        <taxon>Bacillota</taxon>
        <taxon>Bacilli</taxon>
        <taxon>Bacillales</taxon>
        <taxon>Paenibacillaceae</taxon>
        <taxon>Paenibacillus</taxon>
    </lineage>
</organism>
<dbReference type="EMBL" id="BMHP01000001">
    <property type="protein sequence ID" value="GGD54413.1"/>
    <property type="molecule type" value="Genomic_DNA"/>
</dbReference>
<evidence type="ECO:0000256" key="3">
    <source>
        <dbReference type="ARBA" id="ARBA00023163"/>
    </source>
</evidence>
<dbReference type="PRINTS" id="PR00455">
    <property type="entry name" value="HTHTETR"/>
</dbReference>
<dbReference type="PANTHER" id="PTHR43479">
    <property type="entry name" value="ACREF/ENVCD OPERON REPRESSOR-RELATED"/>
    <property type="match status" value="1"/>
</dbReference>
<comment type="caution">
    <text evidence="6">The sequence shown here is derived from an EMBL/GenBank/DDBJ whole genome shotgun (WGS) entry which is preliminary data.</text>
</comment>
<dbReference type="InterPro" id="IPR001647">
    <property type="entry name" value="HTH_TetR"/>
</dbReference>
<gene>
    <name evidence="6" type="ORF">GCM10010911_10000</name>
</gene>
<dbReference type="Proteomes" id="UP000612456">
    <property type="component" value="Unassembled WGS sequence"/>
</dbReference>
<protein>
    <submittedName>
        <fullName evidence="6">TetR family transcriptional regulator</fullName>
    </submittedName>
</protein>
<dbReference type="InterPro" id="IPR050624">
    <property type="entry name" value="HTH-type_Tx_Regulator"/>
</dbReference>
<dbReference type="Gene3D" id="1.10.357.10">
    <property type="entry name" value="Tetracycline Repressor, domain 2"/>
    <property type="match status" value="1"/>
</dbReference>
<evidence type="ECO:0000313" key="7">
    <source>
        <dbReference type="Proteomes" id="UP000612456"/>
    </source>
</evidence>
<dbReference type="InterPro" id="IPR009057">
    <property type="entry name" value="Homeodomain-like_sf"/>
</dbReference>
<dbReference type="SUPFAM" id="SSF46689">
    <property type="entry name" value="Homeodomain-like"/>
    <property type="match status" value="1"/>
</dbReference>
<dbReference type="Pfam" id="PF00440">
    <property type="entry name" value="TetR_N"/>
    <property type="match status" value="1"/>
</dbReference>
<keyword evidence="1" id="KW-0805">Transcription regulation</keyword>
<dbReference type="InterPro" id="IPR023772">
    <property type="entry name" value="DNA-bd_HTH_TetR-type_CS"/>
</dbReference>
<dbReference type="PROSITE" id="PS01081">
    <property type="entry name" value="HTH_TETR_1"/>
    <property type="match status" value="1"/>
</dbReference>
<name>A0A916YP19_9BACL</name>
<accession>A0A916YP19</accession>
<feature type="DNA-binding region" description="H-T-H motif" evidence="4">
    <location>
        <begin position="27"/>
        <end position="46"/>
    </location>
</feature>
<evidence type="ECO:0000313" key="6">
    <source>
        <dbReference type="EMBL" id="GGD54413.1"/>
    </source>
</evidence>
<evidence type="ECO:0000256" key="1">
    <source>
        <dbReference type="ARBA" id="ARBA00023015"/>
    </source>
</evidence>
<reference evidence="6" key="2">
    <citation type="submission" date="2020-09" db="EMBL/GenBank/DDBJ databases">
        <authorList>
            <person name="Sun Q."/>
            <person name="Zhou Y."/>
        </authorList>
    </citation>
    <scope>NUCLEOTIDE SEQUENCE</scope>
    <source>
        <strain evidence="6">CGMCC 1.15178</strain>
    </source>
</reference>
<dbReference type="PANTHER" id="PTHR43479:SF22">
    <property type="entry name" value="TRANSCRIPTIONAL REGULATOR, TETR FAMILY"/>
    <property type="match status" value="1"/>
</dbReference>
<proteinExistence type="predicted"/>
<keyword evidence="2 4" id="KW-0238">DNA-binding</keyword>
<evidence type="ECO:0000256" key="2">
    <source>
        <dbReference type="ARBA" id="ARBA00023125"/>
    </source>
</evidence>
<dbReference type="AlphaFoldDB" id="A0A916YP19"/>